<organism evidence="1 2">
    <name type="scientific">Neisseria elongata subsp. glycolytica ATCC 29315</name>
    <dbReference type="NCBI Taxonomy" id="546263"/>
    <lineage>
        <taxon>Bacteria</taxon>
        <taxon>Pseudomonadati</taxon>
        <taxon>Pseudomonadota</taxon>
        <taxon>Betaproteobacteria</taxon>
        <taxon>Neisseriales</taxon>
        <taxon>Neisseriaceae</taxon>
        <taxon>Neisseria</taxon>
    </lineage>
</organism>
<comment type="caution">
    <text evidence="1">The sequence shown here is derived from an EMBL/GenBank/DDBJ whole genome shotgun (WGS) entry which is preliminary data.</text>
</comment>
<evidence type="ECO:0000313" key="1">
    <source>
        <dbReference type="EMBL" id="EFE49396.1"/>
    </source>
</evidence>
<dbReference type="Proteomes" id="UP000005536">
    <property type="component" value="Unassembled WGS sequence"/>
</dbReference>
<reference evidence="1 2" key="1">
    <citation type="submission" date="2010-02" db="EMBL/GenBank/DDBJ databases">
        <authorList>
            <person name="Weinstock G."/>
            <person name="Sodergren E."/>
            <person name="Clifton S."/>
            <person name="Fulton L."/>
            <person name="Fulton B."/>
            <person name="Courtney L."/>
            <person name="Fronick C."/>
            <person name="Harrison M."/>
            <person name="Strong C."/>
            <person name="Farmer C."/>
            <person name="Delahaunty K."/>
            <person name="Markovic C."/>
            <person name="Hall O."/>
            <person name="Minx P."/>
            <person name="Tomlinson C."/>
            <person name="Mitreva M."/>
            <person name="Nelson J."/>
            <person name="Hou S."/>
            <person name="Wollam A."/>
            <person name="Pepin K.H."/>
            <person name="Johnson M."/>
            <person name="Bhonagiri V."/>
            <person name="Zhang X."/>
            <person name="Suruliraj S."/>
            <person name="Warren W."/>
            <person name="Chinwalla A."/>
            <person name="Mardis E.R."/>
            <person name="Wilson R.K."/>
        </authorList>
    </citation>
    <scope>NUCLEOTIDE SEQUENCE [LARGE SCALE GENOMIC DNA]</scope>
    <source>
        <strain evidence="1 2">ATCC 29315</strain>
    </source>
</reference>
<proteinExistence type="predicted"/>
<protein>
    <submittedName>
        <fullName evidence="1">Uncharacterized protein</fullName>
    </submittedName>
</protein>
<name>D4DRY0_NEIEG</name>
<sequence>MVPIGQPVILTYGRRFGCTHGRRPSENVVLKELRRFLYSE</sequence>
<dbReference type="AlphaFoldDB" id="D4DRY0"/>
<gene>
    <name evidence="1" type="ORF">NEIELOOT_01823</name>
</gene>
<evidence type="ECO:0000313" key="2">
    <source>
        <dbReference type="Proteomes" id="UP000005536"/>
    </source>
</evidence>
<accession>D4DRY0</accession>
<dbReference type="EMBL" id="ADBF01000152">
    <property type="protein sequence ID" value="EFE49396.1"/>
    <property type="molecule type" value="Genomic_DNA"/>
</dbReference>